<dbReference type="AlphaFoldDB" id="A0A951IUM7"/>
<keyword evidence="1" id="KW-0812">Transmembrane</keyword>
<comment type="caution">
    <text evidence="3">The sequence shown here is derived from an EMBL/GenBank/DDBJ whole genome shotgun (WGS) entry which is preliminary data.</text>
</comment>
<dbReference type="InterPro" id="IPR031566">
    <property type="entry name" value="CitMHS_2"/>
</dbReference>
<proteinExistence type="predicted"/>
<dbReference type="Proteomes" id="UP000727490">
    <property type="component" value="Unassembled WGS sequence"/>
</dbReference>
<feature type="transmembrane region" description="Helical" evidence="1">
    <location>
        <begin position="471"/>
        <end position="497"/>
    </location>
</feature>
<dbReference type="EMBL" id="RPHB01000003">
    <property type="protein sequence ID" value="MBW3467675.1"/>
    <property type="molecule type" value="Genomic_DNA"/>
</dbReference>
<keyword evidence="2" id="KW-0732">Signal</keyword>
<feature type="signal peptide" evidence="2">
    <location>
        <begin position="1"/>
        <end position="25"/>
    </location>
</feature>
<evidence type="ECO:0000313" key="4">
    <source>
        <dbReference type="Proteomes" id="UP000727490"/>
    </source>
</evidence>
<feature type="transmembrane region" description="Helical" evidence="1">
    <location>
        <begin position="346"/>
        <end position="366"/>
    </location>
</feature>
<feature type="transmembrane region" description="Helical" evidence="1">
    <location>
        <begin position="92"/>
        <end position="109"/>
    </location>
</feature>
<protein>
    <submittedName>
        <fullName evidence="3">Citrate transporter</fullName>
    </submittedName>
</protein>
<evidence type="ECO:0000313" key="3">
    <source>
        <dbReference type="EMBL" id="MBW3467675.1"/>
    </source>
</evidence>
<dbReference type="Pfam" id="PF16980">
    <property type="entry name" value="CitMHS_2"/>
    <property type="match status" value="1"/>
</dbReference>
<feature type="transmembrane region" description="Helical" evidence="1">
    <location>
        <begin position="231"/>
        <end position="248"/>
    </location>
</feature>
<sequence length="498" mass="55630">MKNFIAVFALILGLTFLVDIPDAKAQADTQTEQVDTTAQGDKITSVAAHIHDDHEHEIAPFWLVIPFVTLLLMIATGPLFYEHFWHHNYPKVAVGLAIIVVFYYLFVLHNVHGPVHALAEYVQFIALLASLYIASGGILIEIDKKATPMANVTILLIGAVISNLIGTTGASMLLIRPFIRLNKGNIQPYHIIFFIFMVSNIGGSLTPIGDPPLFLGFLKGVPFFWTLEYNWPAWVVALVILAIVFYFIDKKFGRANEEELEEVSYSNKFELIGTKNFIWLGIVILSVFLDPNVIDWVPAIRYDGQKFSFLREIIMLSVAYFSYRFADQKAIKGNEFNFEPIREVAFIFVGIFGTMMPALELVGNFAKSPEGAELITHNTLYWGTGILSGFLDNAPTYLNFLAAAMASQGAEISNLESVRNFALNNYDDSAFELMAISIAAVFFGAMTYIGNGPNFMVKSIAEQSGIKMPSFFGYIIRFSIPILLPVLILTWLIFFAFV</sequence>
<name>A0A951IUM7_9BACT</name>
<feature type="transmembrane region" description="Helical" evidence="1">
    <location>
        <begin position="430"/>
        <end position="450"/>
    </location>
</feature>
<accession>A0A951IUM7</accession>
<keyword evidence="1" id="KW-0472">Membrane</keyword>
<keyword evidence="1" id="KW-1133">Transmembrane helix</keyword>
<organism evidence="3 4">
    <name type="scientific">Arthrospiribacter ruber</name>
    <dbReference type="NCBI Taxonomy" id="2487934"/>
    <lineage>
        <taxon>Bacteria</taxon>
        <taxon>Pseudomonadati</taxon>
        <taxon>Bacteroidota</taxon>
        <taxon>Cytophagia</taxon>
        <taxon>Cytophagales</taxon>
        <taxon>Cyclobacteriaceae</taxon>
        <taxon>Arthrospiribacter</taxon>
    </lineage>
</organism>
<keyword evidence="4" id="KW-1185">Reference proteome</keyword>
<feature type="transmembrane region" description="Helical" evidence="1">
    <location>
        <begin position="121"/>
        <end position="140"/>
    </location>
</feature>
<feature type="chain" id="PRO_5037560628" evidence="2">
    <location>
        <begin position="26"/>
        <end position="498"/>
    </location>
</feature>
<feature type="transmembrane region" description="Helical" evidence="1">
    <location>
        <begin position="61"/>
        <end position="80"/>
    </location>
</feature>
<feature type="transmembrane region" description="Helical" evidence="1">
    <location>
        <begin position="269"/>
        <end position="289"/>
    </location>
</feature>
<feature type="transmembrane region" description="Helical" evidence="1">
    <location>
        <begin position="152"/>
        <end position="175"/>
    </location>
</feature>
<evidence type="ECO:0000256" key="1">
    <source>
        <dbReference type="SAM" id="Phobius"/>
    </source>
</evidence>
<reference evidence="3 4" key="1">
    <citation type="journal article" date="2020" name="Syst. Appl. Microbiol.">
        <title>Arthrospiribacter ruber gen. nov., sp. nov., a novel bacterium isolated from Arthrospira cultures.</title>
        <authorList>
            <person name="Waleron M."/>
            <person name="Misztak A."/>
            <person name="Waleron M.M."/>
            <person name="Furmaniak M."/>
            <person name="Mrozik A."/>
            <person name="Waleron K."/>
        </authorList>
    </citation>
    <scope>NUCLEOTIDE SEQUENCE [LARGE SCALE GENOMIC DNA]</scope>
    <source>
        <strain evidence="3 4">DPMB0001</strain>
    </source>
</reference>
<dbReference type="RefSeq" id="WP_219287945.1">
    <property type="nucleotide sequence ID" value="NZ_RPHB01000003.1"/>
</dbReference>
<evidence type="ECO:0000256" key="2">
    <source>
        <dbReference type="SAM" id="SignalP"/>
    </source>
</evidence>
<gene>
    <name evidence="3" type="ORF">EGN73_07580</name>
</gene>